<accession>A0ABZ3CCM9</accession>
<dbReference type="RefSeq" id="WP_342373466.1">
    <property type="nucleotide sequence ID" value="NZ_CP115965.1"/>
</dbReference>
<evidence type="ECO:0000256" key="1">
    <source>
        <dbReference type="SAM" id="MobiDB-lite"/>
    </source>
</evidence>
<dbReference type="InterPro" id="IPR047808">
    <property type="entry name" value="CueP-like"/>
</dbReference>
<evidence type="ECO:0000313" key="3">
    <source>
        <dbReference type="EMBL" id="WZX00072.1"/>
    </source>
</evidence>
<proteinExistence type="predicted"/>
<sequence>MPLQSLSLITLAGVVTLAGCAATPAVDTSAPTTPAASASSVGGAADTGDVLATVGVAGMTAQEAVEHLDQLDEQRPLDFRGSVTGTQLILATDEANTVALPLPDDQFYLSIAPYQSTTHDCFNHSLATCRGEMAGEPVRVTITGEDGTVLVDEDATTYRNGFVGFWLPRGIGATVEVTADGRTGSAEIRTDDDSPTCLTTVQLT</sequence>
<dbReference type="NCBIfam" id="NF038094">
    <property type="entry name" value="CueP_fam"/>
    <property type="match status" value="1"/>
</dbReference>
<keyword evidence="4" id="KW-1185">Reference proteome</keyword>
<keyword evidence="2" id="KW-0732">Signal</keyword>
<evidence type="ECO:0000256" key="2">
    <source>
        <dbReference type="SAM" id="SignalP"/>
    </source>
</evidence>
<feature type="chain" id="PRO_5046724653" evidence="2">
    <location>
        <begin position="22"/>
        <end position="204"/>
    </location>
</feature>
<evidence type="ECO:0000313" key="4">
    <source>
        <dbReference type="Proteomes" id="UP001434337"/>
    </source>
</evidence>
<dbReference type="EMBL" id="CP115965">
    <property type="protein sequence ID" value="WZX00072.1"/>
    <property type="molecule type" value="Genomic_DNA"/>
</dbReference>
<dbReference type="Pfam" id="PF21172">
    <property type="entry name" value="CueP"/>
    <property type="match status" value="1"/>
</dbReference>
<name>A0ABZ3CCM9_9ACTN</name>
<dbReference type="Proteomes" id="UP001434337">
    <property type="component" value="Chromosome"/>
</dbReference>
<protein>
    <submittedName>
        <fullName evidence="3">CueP family metal-binding protein</fullName>
    </submittedName>
</protein>
<dbReference type="Gene3D" id="2.60.40.3700">
    <property type="match status" value="1"/>
</dbReference>
<organism evidence="3 4">
    <name type="scientific">Propioniciclava soli</name>
    <dbReference type="NCBI Taxonomy" id="2775081"/>
    <lineage>
        <taxon>Bacteria</taxon>
        <taxon>Bacillati</taxon>
        <taxon>Actinomycetota</taxon>
        <taxon>Actinomycetes</taxon>
        <taxon>Propionibacteriales</taxon>
        <taxon>Propionibacteriaceae</taxon>
        <taxon>Propioniciclava</taxon>
    </lineage>
</organism>
<reference evidence="3 4" key="1">
    <citation type="journal article" date="2023" name="Environ Microbiome">
        <title>A coral-associated actinobacterium mitigates coral bleaching under heat stress.</title>
        <authorList>
            <person name="Li J."/>
            <person name="Zou Y."/>
            <person name="Li Q."/>
            <person name="Zhang J."/>
            <person name="Bourne D.G."/>
            <person name="Lyu Y."/>
            <person name="Liu C."/>
            <person name="Zhang S."/>
        </authorList>
    </citation>
    <scope>NUCLEOTIDE SEQUENCE [LARGE SCALE GENOMIC DNA]</scope>
    <source>
        <strain evidence="3 4">SCSIO 13291</strain>
    </source>
</reference>
<feature type="signal peptide" evidence="2">
    <location>
        <begin position="1"/>
        <end position="21"/>
    </location>
</feature>
<gene>
    <name evidence="3" type="ORF">PCC79_07770</name>
</gene>
<feature type="region of interest" description="Disordered" evidence="1">
    <location>
        <begin position="25"/>
        <end position="44"/>
    </location>
</feature>